<protein>
    <recommendedName>
        <fullName evidence="3">PKD domain-containing protein</fullName>
    </recommendedName>
</protein>
<sequence>MRTCPQAAGRVIQFWIVERMRLAQGDGIAVEGQAPTPGTPSGTPFGGWINDGGACIDITDLNPPPSGAEVFSYFQRLPLPQLTTQHQPPGDGLTGLPVIFYTDSPTTQTFTVDIRGFSVVIEATAESFTWHTGDATGQIITTDPGAPYPDQTIEHSYRSGTYAAYLTVTWGATFTVDSSAEADVPGTTTTDGPPVTFDVLQARPVLTNPYD</sequence>
<accession>A0A543PDK9</accession>
<dbReference type="EMBL" id="VFQE01000001">
    <property type="protein sequence ID" value="TQN42139.1"/>
    <property type="molecule type" value="Genomic_DNA"/>
</dbReference>
<dbReference type="AlphaFoldDB" id="A0A543PDK9"/>
<reference evidence="1 2" key="1">
    <citation type="submission" date="2019-06" db="EMBL/GenBank/DDBJ databases">
        <title>Sequencing the genomes of 1000 actinobacteria strains.</title>
        <authorList>
            <person name="Klenk H.-P."/>
        </authorList>
    </citation>
    <scope>NUCLEOTIDE SEQUENCE [LARGE SCALE GENOMIC DNA]</scope>
    <source>
        <strain evidence="1 2">DSM 46837</strain>
    </source>
</reference>
<dbReference type="Proteomes" id="UP000319865">
    <property type="component" value="Unassembled WGS sequence"/>
</dbReference>
<name>A0A543PDK9_9ACTN</name>
<gene>
    <name evidence="1" type="ORF">FHU33_1533</name>
</gene>
<keyword evidence="2" id="KW-1185">Reference proteome</keyword>
<organism evidence="1 2">
    <name type="scientific">Blastococcus colisei</name>
    <dbReference type="NCBI Taxonomy" id="1564162"/>
    <lineage>
        <taxon>Bacteria</taxon>
        <taxon>Bacillati</taxon>
        <taxon>Actinomycetota</taxon>
        <taxon>Actinomycetes</taxon>
        <taxon>Geodermatophilales</taxon>
        <taxon>Geodermatophilaceae</taxon>
        <taxon>Blastococcus</taxon>
    </lineage>
</organism>
<comment type="caution">
    <text evidence="1">The sequence shown here is derived from an EMBL/GenBank/DDBJ whole genome shotgun (WGS) entry which is preliminary data.</text>
</comment>
<evidence type="ECO:0000313" key="1">
    <source>
        <dbReference type="EMBL" id="TQN42139.1"/>
    </source>
</evidence>
<proteinExistence type="predicted"/>
<evidence type="ECO:0000313" key="2">
    <source>
        <dbReference type="Proteomes" id="UP000319865"/>
    </source>
</evidence>
<evidence type="ECO:0008006" key="3">
    <source>
        <dbReference type="Google" id="ProtNLM"/>
    </source>
</evidence>